<keyword evidence="6 8" id="KW-0520">NAD</keyword>
<dbReference type="EMBL" id="JAGGJU010000010">
    <property type="protein sequence ID" value="MBP1852228.1"/>
    <property type="molecule type" value="Genomic_DNA"/>
</dbReference>
<comment type="pathway">
    <text evidence="2 8">Fermentation; pyruvate fermentation to lactate; (S)-lactate from pyruvate: step 1/1.</text>
</comment>
<dbReference type="Proteomes" id="UP000759443">
    <property type="component" value="Unassembled WGS sequence"/>
</dbReference>
<feature type="binding site" evidence="8">
    <location>
        <begin position="76"/>
        <end position="77"/>
    </location>
    <ligand>
        <name>NAD(+)</name>
        <dbReference type="ChEBI" id="CHEBI:57540"/>
    </ligand>
</feature>
<feature type="binding site" evidence="8">
    <location>
        <position position="85"/>
    </location>
    <ligand>
        <name>substrate</name>
    </ligand>
</feature>
<dbReference type="InterPro" id="IPR015955">
    <property type="entry name" value="Lactate_DH/Glyco_Ohase_4_C"/>
</dbReference>
<dbReference type="InterPro" id="IPR001236">
    <property type="entry name" value="Lactate/malate_DH_N"/>
</dbReference>
<name>A0ABS4E2R9_9HYPH</name>
<evidence type="ECO:0000313" key="11">
    <source>
        <dbReference type="EMBL" id="MBP1852228.1"/>
    </source>
</evidence>
<feature type="binding site" evidence="8">
    <location>
        <position position="165"/>
    </location>
    <ligand>
        <name>beta-D-fructose 1,6-bisphosphate</name>
        <dbReference type="ChEBI" id="CHEBI:32966"/>
        <note>allosteric activator</note>
    </ligand>
</feature>
<comment type="function">
    <text evidence="1">Catalyzes the reversible oxidation of malate to oxaloacetate.</text>
</comment>
<evidence type="ECO:0000256" key="3">
    <source>
        <dbReference type="ARBA" id="ARBA00006054"/>
    </source>
</evidence>
<comment type="activity regulation">
    <text evidence="8">Allosterically activated by fructose 1,6-bisphosphate (FBP).</text>
</comment>
<gene>
    <name evidence="8" type="primary">ldh</name>
    <name evidence="11" type="ORF">J2Z17_003683</name>
</gene>
<dbReference type="Pfam" id="PF00056">
    <property type="entry name" value="Ldh_1_N"/>
    <property type="match status" value="1"/>
</dbReference>
<dbReference type="CDD" id="cd05292">
    <property type="entry name" value="LDH_2"/>
    <property type="match status" value="1"/>
</dbReference>
<evidence type="ECO:0000256" key="5">
    <source>
        <dbReference type="ARBA" id="ARBA00023002"/>
    </source>
</evidence>
<evidence type="ECO:0000259" key="9">
    <source>
        <dbReference type="Pfam" id="PF00056"/>
    </source>
</evidence>
<organism evidence="11 12">
    <name type="scientific">Rhizobium halophytocola</name>
    <dbReference type="NCBI Taxonomy" id="735519"/>
    <lineage>
        <taxon>Bacteria</taxon>
        <taxon>Pseudomonadati</taxon>
        <taxon>Pseudomonadota</taxon>
        <taxon>Alphaproteobacteria</taxon>
        <taxon>Hyphomicrobiales</taxon>
        <taxon>Rhizobiaceae</taxon>
        <taxon>Rhizobium/Agrobacterium group</taxon>
        <taxon>Rhizobium</taxon>
    </lineage>
</organism>
<comment type="caution">
    <text evidence="8">Lacks conserved residue(s) required for the propagation of feature annotation.</text>
</comment>
<dbReference type="PANTHER" id="PTHR43128:SF16">
    <property type="entry name" value="L-LACTATE DEHYDROGENASE"/>
    <property type="match status" value="1"/>
</dbReference>
<feature type="binding site" evidence="8">
    <location>
        <position position="150"/>
    </location>
    <ligand>
        <name>beta-D-fructose 1,6-bisphosphate</name>
        <dbReference type="ChEBI" id="CHEBI:32966"/>
        <note>allosteric activator</note>
    </ligand>
</feature>
<dbReference type="Gene3D" id="3.90.110.10">
    <property type="entry name" value="Lactate dehydrogenase/glycoside hydrolase, family 4, C-terminal"/>
    <property type="match status" value="1"/>
</dbReference>
<dbReference type="SUPFAM" id="SSF56327">
    <property type="entry name" value="LDH C-terminal domain-like"/>
    <property type="match status" value="1"/>
</dbReference>
<feature type="binding site" evidence="8">
    <location>
        <position position="11"/>
    </location>
    <ligand>
        <name>NAD(+)</name>
        <dbReference type="ChEBI" id="CHEBI:57540"/>
    </ligand>
</feature>
<dbReference type="NCBIfam" id="TIGR01771">
    <property type="entry name" value="L-LDH-NAD"/>
    <property type="match status" value="1"/>
</dbReference>
<dbReference type="InterPro" id="IPR018177">
    <property type="entry name" value="L-lactate_DH_AS"/>
</dbReference>
<keyword evidence="8" id="KW-0597">Phosphoprotein</keyword>
<sequence length="313" mass="32873">MKVGIVGAGMVGSAAGYALAMQGAASEIVFCDRNADLAAAQAEDISHAVPFVSATVVRAGPYQALRDAAVVILAAGVGQKPGESRLELLERNVAVFRAVIDDVLAVVPDTILLVATNPVDIMTEVATRLSGLPPERVIGSGTILDSARFRSLISRHLDIAPQSVHAYVLGEHGDSEVLAWSNAQAGSSPVTDFAEQMGRPITAEIRAAIDDGVRNAAYRIIQGKGATYYGIGAGLARIVRAILNDQRDILSVSMLMEEVQGVGQVALSLPRIVGRRGIVASLMPTLDADELDALARSARTLKERGAGLVFDKR</sequence>
<comment type="catalytic activity">
    <reaction evidence="7 8">
        <text>(S)-lactate + NAD(+) = pyruvate + NADH + H(+)</text>
        <dbReference type="Rhea" id="RHEA:23444"/>
        <dbReference type="ChEBI" id="CHEBI:15361"/>
        <dbReference type="ChEBI" id="CHEBI:15378"/>
        <dbReference type="ChEBI" id="CHEBI:16651"/>
        <dbReference type="ChEBI" id="CHEBI:57540"/>
        <dbReference type="ChEBI" id="CHEBI:57945"/>
        <dbReference type="EC" id="1.1.1.27"/>
    </reaction>
</comment>
<feature type="binding site" evidence="8">
    <location>
        <begin position="145"/>
        <end position="148"/>
    </location>
    <ligand>
        <name>substrate</name>
    </ligand>
</feature>
<feature type="domain" description="Lactate/malate dehydrogenase C-terminal" evidence="10">
    <location>
        <begin position="142"/>
        <end position="303"/>
    </location>
</feature>
<keyword evidence="5 8" id="KW-0560">Oxidoreductase</keyword>
<dbReference type="EC" id="1.1.1.27" evidence="4 8"/>
<evidence type="ECO:0000256" key="2">
    <source>
        <dbReference type="ARBA" id="ARBA00004843"/>
    </source>
</evidence>
<dbReference type="PANTHER" id="PTHR43128">
    <property type="entry name" value="L-2-HYDROXYCARBOXYLATE DEHYDROGENASE (NAD(P)(+))"/>
    <property type="match status" value="1"/>
</dbReference>
<dbReference type="Pfam" id="PF02866">
    <property type="entry name" value="Ldh_1_C"/>
    <property type="match status" value="1"/>
</dbReference>
<feature type="binding site" evidence="8">
    <location>
        <position position="227"/>
    </location>
    <ligand>
        <name>substrate</name>
    </ligand>
</feature>
<dbReference type="RefSeq" id="WP_209947064.1">
    <property type="nucleotide sequence ID" value="NZ_JAGGJU010000010.1"/>
</dbReference>
<dbReference type="SUPFAM" id="SSF51735">
    <property type="entry name" value="NAD(P)-binding Rossmann-fold domains"/>
    <property type="match status" value="1"/>
</dbReference>
<comment type="similarity">
    <text evidence="3 8">Belongs to the LDH/MDH superfamily. LDH family.</text>
</comment>
<evidence type="ECO:0000256" key="6">
    <source>
        <dbReference type="ARBA" id="ARBA00023027"/>
    </source>
</evidence>
<dbReference type="PIRSF" id="PIRSF000102">
    <property type="entry name" value="Lac_mal_DH"/>
    <property type="match status" value="1"/>
</dbReference>
<accession>A0ABS4E2R9</accession>
<dbReference type="GO" id="GO:0004459">
    <property type="term" value="F:L-lactate dehydrogenase (NAD+) activity"/>
    <property type="evidence" value="ECO:0007669"/>
    <property type="project" value="UniProtKB-EC"/>
</dbReference>
<dbReference type="PROSITE" id="PS00064">
    <property type="entry name" value="L_LDH"/>
    <property type="match status" value="1"/>
</dbReference>
<feature type="domain" description="Lactate/malate dehydrogenase N-terminal" evidence="9">
    <location>
        <begin position="1"/>
        <end position="139"/>
    </location>
</feature>
<reference evidence="11 12" key="1">
    <citation type="submission" date="2021-03" db="EMBL/GenBank/DDBJ databases">
        <title>Genomic Encyclopedia of Type Strains, Phase IV (KMG-IV): sequencing the most valuable type-strain genomes for metagenomic binning, comparative biology and taxonomic classification.</title>
        <authorList>
            <person name="Goeker M."/>
        </authorList>
    </citation>
    <scope>NUCLEOTIDE SEQUENCE [LARGE SCALE GENOMIC DNA]</scope>
    <source>
        <strain evidence="11 12">DSM 21600</strain>
    </source>
</reference>
<evidence type="ECO:0000256" key="8">
    <source>
        <dbReference type="HAMAP-Rule" id="MF_00488"/>
    </source>
</evidence>
<feature type="binding site" evidence="8">
    <location>
        <position position="32"/>
    </location>
    <ligand>
        <name>NAD(+)</name>
        <dbReference type="ChEBI" id="CHEBI:57540"/>
    </ligand>
</feature>
<proteinExistence type="inferred from homology"/>
<evidence type="ECO:0000256" key="1">
    <source>
        <dbReference type="ARBA" id="ARBA00003966"/>
    </source>
</evidence>
<feature type="binding site" evidence="8">
    <location>
        <begin position="115"/>
        <end position="117"/>
    </location>
    <ligand>
        <name>NAD(+)</name>
        <dbReference type="ChEBI" id="CHEBI:57540"/>
    </ligand>
</feature>
<feature type="binding site" evidence="8">
    <location>
        <begin position="117"/>
        <end position="120"/>
    </location>
    <ligand>
        <name>substrate</name>
    </ligand>
</feature>
<feature type="binding site" evidence="8">
    <location>
        <position position="62"/>
    </location>
    <ligand>
        <name>NAD(+)</name>
        <dbReference type="ChEBI" id="CHEBI:57540"/>
    </ligand>
</feature>
<dbReference type="InterPro" id="IPR036291">
    <property type="entry name" value="NAD(P)-bd_dom_sf"/>
</dbReference>
<feature type="binding site" evidence="8">
    <location>
        <position position="79"/>
    </location>
    <ligand>
        <name>substrate</name>
    </ligand>
</feature>
<evidence type="ECO:0000256" key="4">
    <source>
        <dbReference type="ARBA" id="ARBA00012967"/>
    </source>
</evidence>
<dbReference type="InterPro" id="IPR022383">
    <property type="entry name" value="Lactate/malate_DH_C"/>
</dbReference>
<evidence type="ECO:0000313" key="12">
    <source>
        <dbReference type="Proteomes" id="UP000759443"/>
    </source>
</evidence>
<evidence type="ECO:0000259" key="10">
    <source>
        <dbReference type="Pfam" id="PF02866"/>
    </source>
</evidence>
<comment type="function">
    <text evidence="8">Catalyzes the conversion of lactate to pyruvate.</text>
</comment>
<evidence type="ECO:0000256" key="7">
    <source>
        <dbReference type="ARBA" id="ARBA00049258"/>
    </source>
</evidence>
<comment type="caution">
    <text evidence="11">The sequence shown here is derived from an EMBL/GenBank/DDBJ whole genome shotgun (WGS) entry which is preliminary data.</text>
</comment>
<dbReference type="InterPro" id="IPR001557">
    <property type="entry name" value="L-lactate/malate_DH"/>
</dbReference>
<dbReference type="HAMAP" id="MF_00488">
    <property type="entry name" value="Lactate_dehydrog"/>
    <property type="match status" value="1"/>
</dbReference>
<dbReference type="Gene3D" id="3.40.50.720">
    <property type="entry name" value="NAD(P)-binding Rossmann-like Domain"/>
    <property type="match status" value="1"/>
</dbReference>
<feature type="active site" description="Proton acceptor" evidence="8">
    <location>
        <position position="172"/>
    </location>
</feature>
<keyword evidence="8" id="KW-0021">Allosteric enzyme</keyword>
<dbReference type="PRINTS" id="PR00086">
    <property type="entry name" value="LLDHDRGNASE"/>
</dbReference>
<feature type="binding site" evidence="8">
    <location>
        <position position="140"/>
    </location>
    <ligand>
        <name>NAD(+)</name>
        <dbReference type="ChEBI" id="CHEBI:57540"/>
    </ligand>
</feature>
<dbReference type="InterPro" id="IPR011304">
    <property type="entry name" value="L-lactate_DH"/>
</dbReference>
<feature type="modified residue" description="Phosphotyrosine" evidence="8">
    <location>
        <position position="218"/>
    </location>
</feature>
<comment type="subunit">
    <text evidence="8">Homotetramer.</text>
</comment>
<keyword evidence="8" id="KW-0963">Cytoplasm</keyword>
<keyword evidence="12" id="KW-1185">Reference proteome</keyword>
<protein>
    <recommendedName>
        <fullName evidence="4 8">L-lactate dehydrogenase</fullName>
        <shortName evidence="8">L-LDH</shortName>
        <ecNumber evidence="4 8">1.1.1.27</ecNumber>
    </recommendedName>
</protein>
<comment type="subcellular location">
    <subcellularLocation>
        <location evidence="8">Cytoplasm</location>
    </subcellularLocation>
</comment>